<dbReference type="PROSITE" id="PS50262">
    <property type="entry name" value="G_PROTEIN_RECEP_F1_2"/>
    <property type="match status" value="1"/>
</dbReference>
<feature type="transmembrane region" description="Helical" evidence="14">
    <location>
        <begin position="44"/>
        <end position="73"/>
    </location>
</feature>
<dbReference type="InterPro" id="IPR017452">
    <property type="entry name" value="GPCR_Rhodpsn_7TM"/>
</dbReference>
<dbReference type="PANTHER" id="PTHR24242:SF253">
    <property type="entry name" value="OLFACTORY RECEPTOR-RELATED"/>
    <property type="match status" value="1"/>
</dbReference>
<dbReference type="Gene3D" id="1.20.1070.10">
    <property type="entry name" value="Rhodopsin 7-helix transmembrane proteins"/>
    <property type="match status" value="1"/>
</dbReference>
<keyword evidence="7 13" id="KW-0297">G-protein coupled receptor</keyword>
<evidence type="ECO:0000256" key="4">
    <source>
        <dbReference type="ARBA" id="ARBA00022692"/>
    </source>
</evidence>
<evidence type="ECO:0000256" key="3">
    <source>
        <dbReference type="ARBA" id="ARBA00022606"/>
    </source>
</evidence>
<sequence>MSFEACVIQFYLYGASTIAECSILAVMSYDRYLAICSPLHYTSIMNFAVCLTSVTCSWLLGFSITLCTTVMVFQLDFCGPNVIDHFICDLVPLLKLSCSDTFVVEVVIFVLSIPIILIPFVFIFSTYVNIFLVILKIPFAAGRRKTFSTCSSHLTSVSAYYGTLITIYIAPNKWDINKALYLLYSVFTPFFNPIIYSLRNQDIVKAIVTLMKSNRII</sequence>
<feature type="transmembrane region" description="Helical" evidence="14">
    <location>
        <begin position="12"/>
        <end position="32"/>
    </location>
</feature>
<feature type="transmembrane region" description="Helical" evidence="14">
    <location>
        <begin position="102"/>
        <end position="135"/>
    </location>
</feature>
<name>A0AAD1S2X7_PELCU</name>
<evidence type="ECO:0000256" key="13">
    <source>
        <dbReference type="RuleBase" id="RU000688"/>
    </source>
</evidence>
<protein>
    <recommendedName>
        <fullName evidence="14">Olfactory receptor</fullName>
    </recommendedName>
</protein>
<evidence type="ECO:0000256" key="10">
    <source>
        <dbReference type="ARBA" id="ARBA00023170"/>
    </source>
</evidence>
<dbReference type="GO" id="GO:0004984">
    <property type="term" value="F:olfactory receptor activity"/>
    <property type="evidence" value="ECO:0007669"/>
    <property type="project" value="InterPro"/>
</dbReference>
<dbReference type="InterPro" id="IPR000276">
    <property type="entry name" value="GPCR_Rhodpsn"/>
</dbReference>
<comment type="subcellular location">
    <subcellularLocation>
        <location evidence="1 14">Cell membrane</location>
        <topology evidence="1 14">Multi-pass membrane protein</topology>
    </subcellularLocation>
</comment>
<evidence type="ECO:0000313" key="17">
    <source>
        <dbReference type="Proteomes" id="UP001295444"/>
    </source>
</evidence>
<evidence type="ECO:0000256" key="6">
    <source>
        <dbReference type="ARBA" id="ARBA00022989"/>
    </source>
</evidence>
<dbReference type="SUPFAM" id="SSF81321">
    <property type="entry name" value="Family A G protein-coupled receptor-like"/>
    <property type="match status" value="1"/>
</dbReference>
<keyword evidence="6 14" id="KW-1133">Transmembrane helix</keyword>
<feature type="transmembrane region" description="Helical" evidence="14">
    <location>
        <begin position="147"/>
        <end position="169"/>
    </location>
</feature>
<dbReference type="PRINTS" id="PR00237">
    <property type="entry name" value="GPCRRHODOPSN"/>
</dbReference>
<keyword evidence="12 13" id="KW-0807">Transducer</keyword>
<dbReference type="PRINTS" id="PR00245">
    <property type="entry name" value="OLFACTORYR"/>
</dbReference>
<dbReference type="AlphaFoldDB" id="A0AAD1S2X7"/>
<feature type="transmembrane region" description="Helical" evidence="14">
    <location>
        <begin position="181"/>
        <end position="198"/>
    </location>
</feature>
<keyword evidence="17" id="KW-1185">Reference proteome</keyword>
<evidence type="ECO:0000256" key="9">
    <source>
        <dbReference type="ARBA" id="ARBA00023157"/>
    </source>
</evidence>
<evidence type="ECO:0000259" key="15">
    <source>
        <dbReference type="PROSITE" id="PS50262"/>
    </source>
</evidence>
<gene>
    <name evidence="16" type="ORF">PECUL_23A058164</name>
</gene>
<feature type="domain" description="G-protein coupled receptors family 1 profile" evidence="15">
    <location>
        <begin position="1"/>
        <end position="196"/>
    </location>
</feature>
<evidence type="ECO:0000256" key="14">
    <source>
        <dbReference type="RuleBase" id="RU363047"/>
    </source>
</evidence>
<organism evidence="16 17">
    <name type="scientific">Pelobates cultripes</name>
    <name type="common">Western spadefoot toad</name>
    <dbReference type="NCBI Taxonomy" id="61616"/>
    <lineage>
        <taxon>Eukaryota</taxon>
        <taxon>Metazoa</taxon>
        <taxon>Chordata</taxon>
        <taxon>Craniata</taxon>
        <taxon>Vertebrata</taxon>
        <taxon>Euteleostomi</taxon>
        <taxon>Amphibia</taxon>
        <taxon>Batrachia</taxon>
        <taxon>Anura</taxon>
        <taxon>Pelobatoidea</taxon>
        <taxon>Pelobatidae</taxon>
        <taxon>Pelobates</taxon>
    </lineage>
</organism>
<evidence type="ECO:0000256" key="1">
    <source>
        <dbReference type="ARBA" id="ARBA00004651"/>
    </source>
</evidence>
<dbReference type="GO" id="GO:0004930">
    <property type="term" value="F:G protein-coupled receptor activity"/>
    <property type="evidence" value="ECO:0007669"/>
    <property type="project" value="UniProtKB-KW"/>
</dbReference>
<comment type="similarity">
    <text evidence="13">Belongs to the G-protein coupled receptor 1 family.</text>
</comment>
<evidence type="ECO:0000256" key="5">
    <source>
        <dbReference type="ARBA" id="ARBA00022725"/>
    </source>
</evidence>
<evidence type="ECO:0000313" key="16">
    <source>
        <dbReference type="EMBL" id="CAH2291714.1"/>
    </source>
</evidence>
<evidence type="ECO:0000256" key="8">
    <source>
        <dbReference type="ARBA" id="ARBA00023136"/>
    </source>
</evidence>
<accession>A0AAD1S2X7</accession>
<keyword evidence="11" id="KW-0325">Glycoprotein</keyword>
<dbReference type="Proteomes" id="UP001295444">
    <property type="component" value="Chromosome 05"/>
</dbReference>
<keyword evidence="3 14" id="KW-0716">Sensory transduction</keyword>
<dbReference type="InterPro" id="IPR000725">
    <property type="entry name" value="Olfact_rcpt"/>
</dbReference>
<keyword evidence="4 13" id="KW-0812">Transmembrane</keyword>
<keyword evidence="10 13" id="KW-0675">Receptor</keyword>
<dbReference type="PANTHER" id="PTHR24242">
    <property type="entry name" value="G-PROTEIN COUPLED RECEPTOR"/>
    <property type="match status" value="1"/>
</dbReference>
<evidence type="ECO:0000256" key="12">
    <source>
        <dbReference type="ARBA" id="ARBA00023224"/>
    </source>
</evidence>
<dbReference type="GO" id="GO:0005886">
    <property type="term" value="C:plasma membrane"/>
    <property type="evidence" value="ECO:0007669"/>
    <property type="project" value="UniProtKB-SubCell"/>
</dbReference>
<dbReference type="InterPro" id="IPR050939">
    <property type="entry name" value="Olfactory_GPCR1"/>
</dbReference>
<dbReference type="EMBL" id="OW240916">
    <property type="protein sequence ID" value="CAH2291714.1"/>
    <property type="molecule type" value="Genomic_DNA"/>
</dbReference>
<dbReference type="Pfam" id="PF13853">
    <property type="entry name" value="7tm_4"/>
    <property type="match status" value="1"/>
</dbReference>
<evidence type="ECO:0000256" key="11">
    <source>
        <dbReference type="ARBA" id="ARBA00023180"/>
    </source>
</evidence>
<dbReference type="FunFam" id="1.20.1070.10:FF:000015">
    <property type="entry name" value="Olfactory receptor"/>
    <property type="match status" value="1"/>
</dbReference>
<keyword evidence="2 14" id="KW-1003">Cell membrane</keyword>
<reference evidence="16" key="1">
    <citation type="submission" date="2022-03" db="EMBL/GenBank/DDBJ databases">
        <authorList>
            <person name="Alioto T."/>
            <person name="Alioto T."/>
            <person name="Gomez Garrido J."/>
        </authorList>
    </citation>
    <scope>NUCLEOTIDE SEQUENCE</scope>
</reference>
<keyword evidence="5 14" id="KW-0552">Olfaction</keyword>
<evidence type="ECO:0000256" key="7">
    <source>
        <dbReference type="ARBA" id="ARBA00023040"/>
    </source>
</evidence>
<evidence type="ECO:0000256" key="2">
    <source>
        <dbReference type="ARBA" id="ARBA00022475"/>
    </source>
</evidence>
<keyword evidence="9" id="KW-1015">Disulfide bond</keyword>
<dbReference type="PROSITE" id="PS00237">
    <property type="entry name" value="G_PROTEIN_RECEP_F1_1"/>
    <property type="match status" value="1"/>
</dbReference>
<proteinExistence type="inferred from homology"/>
<keyword evidence="8 14" id="KW-0472">Membrane</keyword>